<name>A0A6J5R5B8_9CAUD</name>
<dbReference type="EMBL" id="LR796450">
    <property type="protein sequence ID" value="CAB4145436.1"/>
    <property type="molecule type" value="Genomic_DNA"/>
</dbReference>
<proteinExistence type="predicted"/>
<evidence type="ECO:0000313" key="2">
    <source>
        <dbReference type="EMBL" id="CAB4145436.1"/>
    </source>
</evidence>
<reference evidence="3" key="1">
    <citation type="submission" date="2020-05" db="EMBL/GenBank/DDBJ databases">
        <authorList>
            <person name="Chiriac C."/>
            <person name="Salcher M."/>
            <person name="Ghai R."/>
            <person name="Kavagutti S V."/>
        </authorList>
    </citation>
    <scope>NUCLEOTIDE SEQUENCE</scope>
</reference>
<protein>
    <submittedName>
        <fullName evidence="3">Uncharacterized protein</fullName>
    </submittedName>
</protein>
<sequence>MQAQAWVALILGVMAILSALYAALRYLVKAILAELIPDNNGGHNLRGRVDRIEAQVDRIYELLIEAKLSR</sequence>
<keyword evidence="1" id="KW-0472">Membrane</keyword>
<gene>
    <name evidence="3" type="ORF">UFOVP1206_16</name>
    <name evidence="2" type="ORF">UFOVP480_10</name>
</gene>
<organism evidence="3">
    <name type="scientific">uncultured Caudovirales phage</name>
    <dbReference type="NCBI Taxonomy" id="2100421"/>
    <lineage>
        <taxon>Viruses</taxon>
        <taxon>Duplodnaviria</taxon>
        <taxon>Heunggongvirae</taxon>
        <taxon>Uroviricota</taxon>
        <taxon>Caudoviricetes</taxon>
        <taxon>Peduoviridae</taxon>
        <taxon>Maltschvirus</taxon>
        <taxon>Maltschvirus maltsch</taxon>
    </lineage>
</organism>
<feature type="transmembrane region" description="Helical" evidence="1">
    <location>
        <begin position="6"/>
        <end position="28"/>
    </location>
</feature>
<accession>A0A6J5R5B8</accession>
<keyword evidence="1" id="KW-0812">Transmembrane</keyword>
<dbReference type="EMBL" id="LR797144">
    <property type="protein sequence ID" value="CAB4189777.1"/>
    <property type="molecule type" value="Genomic_DNA"/>
</dbReference>
<evidence type="ECO:0000313" key="3">
    <source>
        <dbReference type="EMBL" id="CAB4189777.1"/>
    </source>
</evidence>
<evidence type="ECO:0000256" key="1">
    <source>
        <dbReference type="SAM" id="Phobius"/>
    </source>
</evidence>
<keyword evidence="1" id="KW-1133">Transmembrane helix</keyword>